<evidence type="ECO:0000313" key="2">
    <source>
        <dbReference type="EMBL" id="QQP41270.1"/>
    </source>
</evidence>
<dbReference type="InterPro" id="IPR000555">
    <property type="entry name" value="JAMM/MPN+_dom"/>
</dbReference>
<dbReference type="AlphaFoldDB" id="A0A7T8H0I4"/>
<accession>A0A7T8H0I4</accession>
<dbReference type="InterPro" id="IPR024969">
    <property type="entry name" value="EIF3F/CSN6-like_C"/>
</dbReference>
<evidence type="ECO:0000259" key="1">
    <source>
        <dbReference type="PROSITE" id="PS50249"/>
    </source>
</evidence>
<dbReference type="SMART" id="SM00232">
    <property type="entry name" value="JAB_MPN"/>
    <property type="match status" value="1"/>
</dbReference>
<dbReference type="GO" id="GO:0031369">
    <property type="term" value="F:translation initiation factor binding"/>
    <property type="evidence" value="ECO:0007669"/>
    <property type="project" value="TreeGrafter"/>
</dbReference>
<dbReference type="InterPro" id="IPR037518">
    <property type="entry name" value="MPN"/>
</dbReference>
<dbReference type="Proteomes" id="UP000595437">
    <property type="component" value="Chromosome 10"/>
</dbReference>
<dbReference type="GO" id="GO:0003743">
    <property type="term" value="F:translation initiation factor activity"/>
    <property type="evidence" value="ECO:0007669"/>
    <property type="project" value="UniProtKB-KW"/>
</dbReference>
<dbReference type="PROSITE" id="PS50249">
    <property type="entry name" value="MPN"/>
    <property type="match status" value="1"/>
</dbReference>
<dbReference type="GO" id="GO:0008237">
    <property type="term" value="F:metallopeptidase activity"/>
    <property type="evidence" value="ECO:0007669"/>
    <property type="project" value="InterPro"/>
</dbReference>
<dbReference type="GO" id="GO:0071541">
    <property type="term" value="C:eukaryotic translation initiation factor 3 complex, eIF3m"/>
    <property type="evidence" value="ECO:0007669"/>
    <property type="project" value="TreeGrafter"/>
</dbReference>
<name>A0A7T8H0I4_CALRO</name>
<keyword evidence="3" id="KW-1185">Reference proteome</keyword>
<keyword evidence="2" id="KW-0648">Protein biosynthesis</keyword>
<protein>
    <submittedName>
        <fullName evidence="2">Eukaryotic translation initiation factor 3 subunit F</fullName>
    </submittedName>
</protein>
<reference evidence="3" key="1">
    <citation type="submission" date="2021-01" db="EMBL/GenBank/DDBJ databases">
        <title>Caligus Genome Assembly.</title>
        <authorList>
            <person name="Gallardo-Escarate C."/>
        </authorList>
    </citation>
    <scope>NUCLEOTIDE SEQUENCE [LARGE SCALE GENOMIC DNA]</scope>
</reference>
<sequence>MALGVKVKIHPVVLLQITSAYERRNPRMTAVEITNCFYVPHKECEERVEVTLAYAQEMYELNRKVSPEEKLVGWFATGPSISAYSPLIHDYYARETKDPVHITLDTHSRLQMPERPSRPTWAAVLRIHVHTDPSEVTGLDLLHKTRLSKMRQVEPITDLAKISEGTLKLENMLDTVLKYVEGVLEGTEAPDNVVGRKLLDLVNSVPKMTEEEFEAKINSGMRNGCEEPGWMLEIQQQISEEVDTSK</sequence>
<dbReference type="Pfam" id="PF13012">
    <property type="entry name" value="MitMem_reg"/>
    <property type="match status" value="1"/>
</dbReference>
<dbReference type="PANTHER" id="PTHR10540">
    <property type="entry name" value="EUKARYOTIC TRANSLATION INITIATION FACTOR 3 SUBUNIT F-RELATED"/>
    <property type="match status" value="1"/>
</dbReference>
<feature type="domain" description="MPN" evidence="1">
    <location>
        <begin position="1"/>
        <end position="127"/>
    </location>
</feature>
<proteinExistence type="predicted"/>
<dbReference type="Gene3D" id="3.40.140.10">
    <property type="entry name" value="Cytidine Deaminase, domain 2"/>
    <property type="match status" value="1"/>
</dbReference>
<dbReference type="EMBL" id="CP045899">
    <property type="protein sequence ID" value="QQP41270.1"/>
    <property type="molecule type" value="Genomic_DNA"/>
</dbReference>
<dbReference type="Pfam" id="PF01398">
    <property type="entry name" value="JAB"/>
    <property type="match status" value="1"/>
</dbReference>
<gene>
    <name evidence="2" type="ORF">FKW44_015584</name>
</gene>
<dbReference type="PANTHER" id="PTHR10540:SF6">
    <property type="entry name" value="EUKARYOTIC TRANSLATION INITIATION FACTOR 3 SUBUNIT F"/>
    <property type="match status" value="1"/>
</dbReference>
<organism evidence="2 3">
    <name type="scientific">Caligus rogercresseyi</name>
    <name type="common">Sea louse</name>
    <dbReference type="NCBI Taxonomy" id="217165"/>
    <lineage>
        <taxon>Eukaryota</taxon>
        <taxon>Metazoa</taxon>
        <taxon>Ecdysozoa</taxon>
        <taxon>Arthropoda</taxon>
        <taxon>Crustacea</taxon>
        <taxon>Multicrustacea</taxon>
        <taxon>Hexanauplia</taxon>
        <taxon>Copepoda</taxon>
        <taxon>Siphonostomatoida</taxon>
        <taxon>Caligidae</taxon>
        <taxon>Caligus</taxon>
    </lineage>
</organism>
<keyword evidence="2" id="KW-0396">Initiation factor</keyword>
<evidence type="ECO:0000313" key="3">
    <source>
        <dbReference type="Proteomes" id="UP000595437"/>
    </source>
</evidence>
<dbReference type="OrthoDB" id="25498at2759"/>